<accession>A0A409VF51</accession>
<name>A0A409VF51_9AGAR</name>
<keyword evidence="1" id="KW-1133">Transmembrane helix</keyword>
<dbReference type="EMBL" id="NHYE01005661">
    <property type="protein sequence ID" value="PPQ64879.1"/>
    <property type="molecule type" value="Genomic_DNA"/>
</dbReference>
<dbReference type="Proteomes" id="UP000284706">
    <property type="component" value="Unassembled WGS sequence"/>
</dbReference>
<feature type="transmembrane region" description="Helical" evidence="1">
    <location>
        <begin position="77"/>
        <end position="101"/>
    </location>
</feature>
<dbReference type="AlphaFoldDB" id="A0A409VF51"/>
<gene>
    <name evidence="2" type="ORF">CVT26_002597</name>
</gene>
<keyword evidence="1" id="KW-0812">Transmembrane</keyword>
<sequence length="102" mass="11542">MLNFLKRRSANRKSGSNTAVTEEILPPYYVADSEHDYQNSLILLTLPTCHYGQNESKDTQRRTRANRKAKSKKQGKLAIWKVVIVVIFSCIVAIAAAFVLFV</sequence>
<evidence type="ECO:0000313" key="3">
    <source>
        <dbReference type="Proteomes" id="UP000284706"/>
    </source>
</evidence>
<protein>
    <submittedName>
        <fullName evidence="2">Uncharacterized protein</fullName>
    </submittedName>
</protein>
<reference evidence="2 3" key="1">
    <citation type="journal article" date="2018" name="Evol. Lett.">
        <title>Horizontal gene cluster transfer increased hallucinogenic mushroom diversity.</title>
        <authorList>
            <person name="Reynolds H.T."/>
            <person name="Vijayakumar V."/>
            <person name="Gluck-Thaler E."/>
            <person name="Korotkin H.B."/>
            <person name="Matheny P.B."/>
            <person name="Slot J.C."/>
        </authorList>
    </citation>
    <scope>NUCLEOTIDE SEQUENCE [LARGE SCALE GENOMIC DNA]</scope>
    <source>
        <strain evidence="2 3">SRW20</strain>
    </source>
</reference>
<evidence type="ECO:0000313" key="2">
    <source>
        <dbReference type="EMBL" id="PPQ64879.1"/>
    </source>
</evidence>
<evidence type="ECO:0000256" key="1">
    <source>
        <dbReference type="SAM" id="Phobius"/>
    </source>
</evidence>
<organism evidence="2 3">
    <name type="scientific">Gymnopilus dilepis</name>
    <dbReference type="NCBI Taxonomy" id="231916"/>
    <lineage>
        <taxon>Eukaryota</taxon>
        <taxon>Fungi</taxon>
        <taxon>Dikarya</taxon>
        <taxon>Basidiomycota</taxon>
        <taxon>Agaricomycotina</taxon>
        <taxon>Agaricomycetes</taxon>
        <taxon>Agaricomycetidae</taxon>
        <taxon>Agaricales</taxon>
        <taxon>Agaricineae</taxon>
        <taxon>Hymenogastraceae</taxon>
        <taxon>Gymnopilus</taxon>
    </lineage>
</organism>
<dbReference type="InParanoid" id="A0A409VF51"/>
<comment type="caution">
    <text evidence="2">The sequence shown here is derived from an EMBL/GenBank/DDBJ whole genome shotgun (WGS) entry which is preliminary data.</text>
</comment>
<keyword evidence="3" id="KW-1185">Reference proteome</keyword>
<keyword evidence="1" id="KW-0472">Membrane</keyword>
<proteinExistence type="predicted"/>